<sequence length="534" mass="56280">MLLVRNIRLPLTCPAPEAEAAAQALRILRVPPERAARCGVAKLSVDARHGKPVLVYTIAVTLRDEGEEPALAGASPCVCFKQPPQFRFPRGQAPLAHRPVVVGLGPAGLFAALLLARSGYRPLVLERGPDLDRRVQAVQRFEAAGELDENANIQFGEGGAGTFSDGKLTTRIGDPLCAFVTGAFLDHGAPEDIAWRQKPHIGTDLLRGVIRAIRGEIESLGGEVRFQTALTGLHVQGGTLAGIETTAGPVACEQLILAVGHSARDTFSMLYRQGLPLECKPFSVGFRAEHLQQEIEKSLYHEAAGHPALPRGEYQLSQHVRDGRCVYTFCMCPGGTVCAAASEEGGVVTNGMSLHARDGRNANAAVVVSVDGRDFDGDPARAVAFQRRLEQAAFRAGGGGYRAPAETVGSFLEGRGKLDTLRVQPTYPRGVTPCDLGGLLPGELSAALREGLTAFGRKLAAYRAPDAVLTGLETRTSSPVRLLRDPAALQCTALRGLYPCGEGAGYAGGIMTAAVDGVRCAAALMAAHAPAPGD</sequence>
<dbReference type="SUPFAM" id="SSF51905">
    <property type="entry name" value="FAD/NAD(P)-binding domain"/>
    <property type="match status" value="1"/>
</dbReference>
<organism evidence="2 3">
    <name type="scientific">Candidatus Gemmiger avistercoris</name>
    <dbReference type="NCBI Taxonomy" id="2838606"/>
    <lineage>
        <taxon>Bacteria</taxon>
        <taxon>Bacillati</taxon>
        <taxon>Bacillota</taxon>
        <taxon>Clostridia</taxon>
        <taxon>Eubacteriales</taxon>
        <taxon>Gemmiger</taxon>
    </lineage>
</organism>
<dbReference type="Proteomes" id="UP000824105">
    <property type="component" value="Unassembled WGS sequence"/>
</dbReference>
<proteinExistence type="predicted"/>
<dbReference type="AlphaFoldDB" id="A0A9D2FH67"/>
<dbReference type="EMBL" id="DXBF01000005">
    <property type="protein sequence ID" value="HIZ61198.1"/>
    <property type="molecule type" value="Genomic_DNA"/>
</dbReference>
<dbReference type="InterPro" id="IPR028348">
    <property type="entry name" value="FAD-binding_protein"/>
</dbReference>
<dbReference type="PIRSF" id="PIRSF038984">
    <property type="entry name" value="FAD_binding_protein"/>
    <property type="match status" value="1"/>
</dbReference>
<evidence type="ECO:0000259" key="1">
    <source>
        <dbReference type="Pfam" id="PF21688"/>
    </source>
</evidence>
<dbReference type="Gene3D" id="3.30.70.2700">
    <property type="match status" value="1"/>
</dbReference>
<reference evidence="2" key="1">
    <citation type="journal article" date="2021" name="PeerJ">
        <title>Extensive microbial diversity within the chicken gut microbiome revealed by metagenomics and culture.</title>
        <authorList>
            <person name="Gilroy R."/>
            <person name="Ravi A."/>
            <person name="Getino M."/>
            <person name="Pursley I."/>
            <person name="Horton D.L."/>
            <person name="Alikhan N.F."/>
            <person name="Baker D."/>
            <person name="Gharbi K."/>
            <person name="Hall N."/>
            <person name="Watson M."/>
            <person name="Adriaenssens E.M."/>
            <person name="Foster-Nyarko E."/>
            <person name="Jarju S."/>
            <person name="Secka A."/>
            <person name="Antonio M."/>
            <person name="Oren A."/>
            <person name="Chaudhuri R.R."/>
            <person name="La Ragione R."/>
            <person name="Hildebrand F."/>
            <person name="Pallen M.J."/>
        </authorList>
    </citation>
    <scope>NUCLEOTIDE SEQUENCE</scope>
    <source>
        <strain evidence="2">CHK188-11489</strain>
    </source>
</reference>
<protein>
    <recommendedName>
        <fullName evidence="1">FAD-dependent protein C-terminal domain-containing protein</fullName>
    </recommendedName>
</protein>
<feature type="domain" description="FAD-dependent protein C-terminal" evidence="1">
    <location>
        <begin position="281"/>
        <end position="476"/>
    </location>
</feature>
<dbReference type="PANTHER" id="PTHR42842:SF3">
    <property type="entry name" value="FAD_NAD(P)-BINDING OXIDOREDUCTASE FAMILY PROTEIN"/>
    <property type="match status" value="1"/>
</dbReference>
<evidence type="ECO:0000313" key="2">
    <source>
        <dbReference type="EMBL" id="HIZ61198.1"/>
    </source>
</evidence>
<dbReference type="PANTHER" id="PTHR42842">
    <property type="entry name" value="FAD/NAD(P)-BINDING OXIDOREDUCTASE"/>
    <property type="match status" value="1"/>
</dbReference>
<dbReference type="InterPro" id="IPR049516">
    <property type="entry name" value="FAD-depend_C"/>
</dbReference>
<dbReference type="InterPro" id="IPR036188">
    <property type="entry name" value="FAD/NAD-bd_sf"/>
</dbReference>
<reference evidence="2" key="2">
    <citation type="submission" date="2021-04" db="EMBL/GenBank/DDBJ databases">
        <authorList>
            <person name="Gilroy R."/>
        </authorList>
    </citation>
    <scope>NUCLEOTIDE SEQUENCE</scope>
    <source>
        <strain evidence="2">CHK188-11489</strain>
    </source>
</reference>
<evidence type="ECO:0000313" key="3">
    <source>
        <dbReference type="Proteomes" id="UP000824105"/>
    </source>
</evidence>
<name>A0A9D2FH67_9FIRM</name>
<comment type="caution">
    <text evidence="2">The sequence shown here is derived from an EMBL/GenBank/DDBJ whole genome shotgun (WGS) entry which is preliminary data.</text>
</comment>
<accession>A0A9D2FH67</accession>
<gene>
    <name evidence="2" type="ORF">H9724_00280</name>
</gene>
<dbReference type="Pfam" id="PF21688">
    <property type="entry name" value="FAD-depend_C"/>
    <property type="match status" value="1"/>
</dbReference>
<dbReference type="Gene3D" id="3.50.50.60">
    <property type="entry name" value="FAD/NAD(P)-binding domain"/>
    <property type="match status" value="2"/>
</dbReference>